<evidence type="ECO:0000313" key="2">
    <source>
        <dbReference type="Proteomes" id="UP000319383"/>
    </source>
</evidence>
<keyword evidence="1" id="KW-0966">Cell projection</keyword>
<gene>
    <name evidence="1" type="ORF">Mal52_16000</name>
</gene>
<proteinExistence type="predicted"/>
<evidence type="ECO:0000313" key="1">
    <source>
        <dbReference type="EMBL" id="QDU43128.1"/>
    </source>
</evidence>
<dbReference type="EMBL" id="CP036276">
    <property type="protein sequence ID" value="QDU43128.1"/>
    <property type="molecule type" value="Genomic_DNA"/>
</dbReference>
<keyword evidence="1" id="KW-0489">Methyltransferase</keyword>
<protein>
    <submittedName>
        <fullName evidence="1">Flagellin N-methylase</fullName>
    </submittedName>
</protein>
<dbReference type="GO" id="GO:0032259">
    <property type="term" value="P:methylation"/>
    <property type="evidence" value="ECO:0007669"/>
    <property type="project" value="UniProtKB-KW"/>
</dbReference>
<name>A0A517ZKX6_9PLAN</name>
<dbReference type="AlphaFoldDB" id="A0A517ZKX6"/>
<dbReference type="InterPro" id="IPR005358">
    <property type="entry name" value="Puta_zinc/iron-chelating_dom"/>
</dbReference>
<sequence length="261" mass="29227">MVSIISITTFEGWLDFLVSTSLAEALAKNPKGPSMSMCDSCHAGCCRSYAVPISGADIIRITSDLGLSFWDFVCRWEDPDGEIAQKYAPHFHFEDEPEMPFVMCLIRGESQTWPGTGKCMFLEESPVTKEHPLGTASCGIYSSRPAACRAFPTKLNPSSELAIISDVPDRGRPSTDPVYELCPGPWEKEDFDAIHTVQDLIVAEYEMQFFNRIATVWNRRPGPFSAFPEFLNTVYSQRIRKETAEDLARNDRPDSDLKHAA</sequence>
<reference evidence="1 2" key="1">
    <citation type="submission" date="2019-02" db="EMBL/GenBank/DDBJ databases">
        <title>Deep-cultivation of Planctomycetes and their phenomic and genomic characterization uncovers novel biology.</title>
        <authorList>
            <person name="Wiegand S."/>
            <person name="Jogler M."/>
            <person name="Boedeker C."/>
            <person name="Pinto D."/>
            <person name="Vollmers J."/>
            <person name="Rivas-Marin E."/>
            <person name="Kohn T."/>
            <person name="Peeters S.H."/>
            <person name="Heuer A."/>
            <person name="Rast P."/>
            <person name="Oberbeckmann S."/>
            <person name="Bunk B."/>
            <person name="Jeske O."/>
            <person name="Meyerdierks A."/>
            <person name="Storesund J.E."/>
            <person name="Kallscheuer N."/>
            <person name="Luecker S."/>
            <person name="Lage O.M."/>
            <person name="Pohl T."/>
            <person name="Merkel B.J."/>
            <person name="Hornburger P."/>
            <person name="Mueller R.-W."/>
            <person name="Bruemmer F."/>
            <person name="Labrenz M."/>
            <person name="Spormann A.M."/>
            <person name="Op den Camp H."/>
            <person name="Overmann J."/>
            <person name="Amann R."/>
            <person name="Jetten M.S.M."/>
            <person name="Mascher T."/>
            <person name="Medema M.H."/>
            <person name="Devos D.P."/>
            <person name="Kaster A.-K."/>
            <person name="Ovreas L."/>
            <person name="Rohde M."/>
            <person name="Galperin M.Y."/>
            <person name="Jogler C."/>
        </authorList>
    </citation>
    <scope>NUCLEOTIDE SEQUENCE [LARGE SCALE GENOMIC DNA]</scope>
    <source>
        <strain evidence="1 2">Mal52</strain>
    </source>
</reference>
<keyword evidence="1" id="KW-0969">Cilium</keyword>
<keyword evidence="1" id="KW-0808">Transferase</keyword>
<dbReference type="GO" id="GO:0008168">
    <property type="term" value="F:methyltransferase activity"/>
    <property type="evidence" value="ECO:0007669"/>
    <property type="project" value="UniProtKB-KW"/>
</dbReference>
<dbReference type="Pfam" id="PF03692">
    <property type="entry name" value="CxxCxxCC"/>
    <property type="match status" value="1"/>
</dbReference>
<dbReference type="KEGG" id="sdyn:Mal52_16000"/>
<accession>A0A517ZKX6</accession>
<keyword evidence="2" id="KW-1185">Reference proteome</keyword>
<dbReference type="Proteomes" id="UP000319383">
    <property type="component" value="Chromosome"/>
</dbReference>
<keyword evidence="1" id="KW-0282">Flagellum</keyword>
<organism evidence="1 2">
    <name type="scientific">Symmachiella dynata</name>
    <dbReference type="NCBI Taxonomy" id="2527995"/>
    <lineage>
        <taxon>Bacteria</taxon>
        <taxon>Pseudomonadati</taxon>
        <taxon>Planctomycetota</taxon>
        <taxon>Planctomycetia</taxon>
        <taxon>Planctomycetales</taxon>
        <taxon>Planctomycetaceae</taxon>
        <taxon>Symmachiella</taxon>
    </lineage>
</organism>